<dbReference type="GO" id="GO:0046872">
    <property type="term" value="F:metal ion binding"/>
    <property type="evidence" value="ECO:0007669"/>
    <property type="project" value="UniProtKB-KW"/>
</dbReference>
<gene>
    <name evidence="9" type="ORF">BU23DRAFT_451266</name>
</gene>
<dbReference type="InterPro" id="IPR000028">
    <property type="entry name" value="Chloroperoxidase"/>
</dbReference>
<dbReference type="Pfam" id="PF01328">
    <property type="entry name" value="Peroxidase_2"/>
    <property type="match status" value="1"/>
</dbReference>
<evidence type="ECO:0000313" key="9">
    <source>
        <dbReference type="EMBL" id="KAF1978147.1"/>
    </source>
</evidence>
<keyword evidence="3" id="KW-0349">Heme</keyword>
<dbReference type="Proteomes" id="UP000800036">
    <property type="component" value="Unassembled WGS sequence"/>
</dbReference>
<dbReference type="SUPFAM" id="SSF47571">
    <property type="entry name" value="Cloroperoxidase"/>
    <property type="match status" value="1"/>
</dbReference>
<dbReference type="EMBL" id="ML976661">
    <property type="protein sequence ID" value="KAF1978147.1"/>
    <property type="molecule type" value="Genomic_DNA"/>
</dbReference>
<organism evidence="9 10">
    <name type="scientific">Bimuria novae-zelandiae CBS 107.79</name>
    <dbReference type="NCBI Taxonomy" id="1447943"/>
    <lineage>
        <taxon>Eukaryota</taxon>
        <taxon>Fungi</taxon>
        <taxon>Dikarya</taxon>
        <taxon>Ascomycota</taxon>
        <taxon>Pezizomycotina</taxon>
        <taxon>Dothideomycetes</taxon>
        <taxon>Pleosporomycetidae</taxon>
        <taxon>Pleosporales</taxon>
        <taxon>Massarineae</taxon>
        <taxon>Didymosphaeriaceae</taxon>
        <taxon>Bimuria</taxon>
    </lineage>
</organism>
<evidence type="ECO:0000256" key="1">
    <source>
        <dbReference type="ARBA" id="ARBA00001970"/>
    </source>
</evidence>
<evidence type="ECO:0000256" key="7">
    <source>
        <dbReference type="ARBA" id="ARBA00025795"/>
    </source>
</evidence>
<evidence type="ECO:0000256" key="5">
    <source>
        <dbReference type="ARBA" id="ARBA00023002"/>
    </source>
</evidence>
<evidence type="ECO:0000256" key="3">
    <source>
        <dbReference type="ARBA" id="ARBA00022617"/>
    </source>
</evidence>
<protein>
    <submittedName>
        <fullName evidence="9">Cloroperoxidase</fullName>
    </submittedName>
</protein>
<comment type="cofactor">
    <cofactor evidence="1">
        <name>heme b</name>
        <dbReference type="ChEBI" id="CHEBI:60344"/>
    </cofactor>
</comment>
<dbReference type="GO" id="GO:0004601">
    <property type="term" value="F:peroxidase activity"/>
    <property type="evidence" value="ECO:0007669"/>
    <property type="project" value="UniProtKB-KW"/>
</dbReference>
<dbReference type="OrthoDB" id="407298at2759"/>
<dbReference type="InterPro" id="IPR036851">
    <property type="entry name" value="Chloroperoxidase-like_sf"/>
</dbReference>
<keyword evidence="6" id="KW-0408">Iron</keyword>
<accession>A0A6A5VYB8</accession>
<evidence type="ECO:0000259" key="8">
    <source>
        <dbReference type="PROSITE" id="PS51405"/>
    </source>
</evidence>
<feature type="domain" description="Heme haloperoxidase family profile" evidence="8">
    <location>
        <begin position="29"/>
        <end position="232"/>
    </location>
</feature>
<evidence type="ECO:0000313" key="10">
    <source>
        <dbReference type="Proteomes" id="UP000800036"/>
    </source>
</evidence>
<comment type="similarity">
    <text evidence="7">Belongs to the chloroperoxidase family.</text>
</comment>
<sequence length="268" mass="29526">MRFTKVFTTQLVALSSASPHFARQYETENPHEWIAAGPNDFRGRYPMLNILANHGYLPATAATVVTKPNAVAALTGSINFNASLASLMFDQAIIANAEPNATFFTLDQLNVHNVLEHDASLSRTDAYFDSNHIFNTPRSFWTAPTVTADMLANSKIYRQIESKAFNPDYTFTATAEQFSLGEVAAPVIAFGDMEAFTVFRDLMENFFLNERFPTDLGWSAKEEVVSLGDVQRVAQAIGKVTNLLTGGEDKGAEHGAKVRRGDFHAGMF</sequence>
<dbReference type="PANTHER" id="PTHR33577">
    <property type="entry name" value="STERIGMATOCYSTIN BIOSYNTHESIS PEROXIDASE STCC-RELATED"/>
    <property type="match status" value="1"/>
</dbReference>
<proteinExistence type="inferred from homology"/>
<dbReference type="PROSITE" id="PS51405">
    <property type="entry name" value="HEME_HALOPEROXIDASE"/>
    <property type="match status" value="1"/>
</dbReference>
<evidence type="ECO:0000256" key="4">
    <source>
        <dbReference type="ARBA" id="ARBA00022723"/>
    </source>
</evidence>
<keyword evidence="4" id="KW-0479">Metal-binding</keyword>
<reference evidence="9" key="1">
    <citation type="journal article" date="2020" name="Stud. Mycol.">
        <title>101 Dothideomycetes genomes: a test case for predicting lifestyles and emergence of pathogens.</title>
        <authorList>
            <person name="Haridas S."/>
            <person name="Albert R."/>
            <person name="Binder M."/>
            <person name="Bloem J."/>
            <person name="Labutti K."/>
            <person name="Salamov A."/>
            <person name="Andreopoulos B."/>
            <person name="Baker S."/>
            <person name="Barry K."/>
            <person name="Bills G."/>
            <person name="Bluhm B."/>
            <person name="Cannon C."/>
            <person name="Castanera R."/>
            <person name="Culley D."/>
            <person name="Daum C."/>
            <person name="Ezra D."/>
            <person name="Gonzalez J."/>
            <person name="Henrissat B."/>
            <person name="Kuo A."/>
            <person name="Liang C."/>
            <person name="Lipzen A."/>
            <person name="Lutzoni F."/>
            <person name="Magnuson J."/>
            <person name="Mondo S."/>
            <person name="Nolan M."/>
            <person name="Ohm R."/>
            <person name="Pangilinan J."/>
            <person name="Park H.-J."/>
            <person name="Ramirez L."/>
            <person name="Alfaro M."/>
            <person name="Sun H."/>
            <person name="Tritt A."/>
            <person name="Yoshinaga Y."/>
            <person name="Zwiers L.-H."/>
            <person name="Turgeon B."/>
            <person name="Goodwin S."/>
            <person name="Spatafora J."/>
            <person name="Crous P."/>
            <person name="Grigoriev I."/>
        </authorList>
    </citation>
    <scope>NUCLEOTIDE SEQUENCE</scope>
    <source>
        <strain evidence="9">CBS 107.79</strain>
    </source>
</reference>
<name>A0A6A5VYB8_9PLEO</name>
<evidence type="ECO:0000256" key="6">
    <source>
        <dbReference type="ARBA" id="ARBA00023004"/>
    </source>
</evidence>
<evidence type="ECO:0000256" key="2">
    <source>
        <dbReference type="ARBA" id="ARBA00022559"/>
    </source>
</evidence>
<keyword evidence="5" id="KW-0560">Oxidoreductase</keyword>
<keyword evidence="2 9" id="KW-0575">Peroxidase</keyword>
<dbReference type="Gene3D" id="1.10.489.10">
    <property type="entry name" value="Chloroperoxidase-like"/>
    <property type="match status" value="1"/>
</dbReference>
<keyword evidence="10" id="KW-1185">Reference proteome</keyword>
<dbReference type="AlphaFoldDB" id="A0A6A5VYB8"/>
<dbReference type="PANTHER" id="PTHR33577:SF7">
    <property type="entry name" value="HEME HALOPEROXIDASE FAMILY PROFILE DOMAIN-CONTAINING PROTEIN"/>
    <property type="match status" value="1"/>
</dbReference>